<feature type="chain" id="PRO_5028021633" evidence="21">
    <location>
        <begin position="29"/>
        <end position="1423"/>
    </location>
</feature>
<dbReference type="GO" id="GO:0005886">
    <property type="term" value="C:plasma membrane"/>
    <property type="evidence" value="ECO:0007669"/>
    <property type="project" value="UniProtKB-SubCell"/>
</dbReference>
<feature type="transmembrane region" description="Helical" evidence="20">
    <location>
        <begin position="1151"/>
        <end position="1173"/>
    </location>
</feature>
<feature type="domain" description="EGF-like" evidence="22">
    <location>
        <begin position="399"/>
        <end position="439"/>
    </location>
</feature>
<dbReference type="Gene3D" id="1.25.40.610">
    <property type="match status" value="1"/>
</dbReference>
<dbReference type="Gene3D" id="2.60.220.50">
    <property type="match status" value="1"/>
</dbReference>
<evidence type="ECO:0000256" key="19">
    <source>
        <dbReference type="PROSITE-ProRule" id="PRU00076"/>
    </source>
</evidence>
<comment type="similarity">
    <text evidence="6">Belongs to the G-protein coupled receptor 2 family. Adhesion G-protein coupled receptor (ADGR) subfamily.</text>
</comment>
<dbReference type="FunCoup" id="A0A6P8HV16">
    <property type="interactions" value="844"/>
</dbReference>
<keyword evidence="18" id="KW-0325">Glycoprotein</keyword>
<evidence type="ECO:0000259" key="23">
    <source>
        <dbReference type="PROSITE" id="PS50221"/>
    </source>
</evidence>
<dbReference type="InterPro" id="IPR017981">
    <property type="entry name" value="GPCR_2-like_7TM"/>
</dbReference>
<keyword evidence="8" id="KW-0272">Extracellular matrix</keyword>
<dbReference type="InterPro" id="IPR000203">
    <property type="entry name" value="GPS"/>
</dbReference>
<dbReference type="SMART" id="SM00181">
    <property type="entry name" value="EGF"/>
    <property type="match status" value="13"/>
</dbReference>
<dbReference type="Pfam" id="PF00002">
    <property type="entry name" value="7tm_2"/>
    <property type="match status" value="1"/>
</dbReference>
<evidence type="ECO:0000256" key="5">
    <source>
        <dbReference type="ARBA" id="ARBA00006373"/>
    </source>
</evidence>
<evidence type="ECO:0000256" key="8">
    <source>
        <dbReference type="ARBA" id="ARBA00022530"/>
    </source>
</evidence>
<dbReference type="InterPro" id="IPR018097">
    <property type="entry name" value="EGF_Ca-bd_CS"/>
</dbReference>
<evidence type="ECO:0000256" key="15">
    <source>
        <dbReference type="ARBA" id="ARBA00023136"/>
    </source>
</evidence>
<dbReference type="SUPFAM" id="SSF57196">
    <property type="entry name" value="EGF/Laminin"/>
    <property type="match status" value="1"/>
</dbReference>
<dbReference type="FunFam" id="2.10.25.10:FF:000010">
    <property type="entry name" value="Pro-epidermal growth factor"/>
    <property type="match status" value="2"/>
</dbReference>
<dbReference type="PANTHER" id="PTHR24050">
    <property type="entry name" value="PA14 DOMAIN-CONTAINING PROTEIN"/>
    <property type="match status" value="1"/>
</dbReference>
<evidence type="ECO:0000256" key="17">
    <source>
        <dbReference type="ARBA" id="ARBA00023170"/>
    </source>
</evidence>
<evidence type="ECO:0000313" key="26">
    <source>
        <dbReference type="RefSeq" id="XP_031560259.1"/>
    </source>
</evidence>
<keyword evidence="9 19" id="KW-0245">EGF-like domain</keyword>
<organism evidence="25 26">
    <name type="scientific">Actinia tenebrosa</name>
    <name type="common">Australian red waratah sea anemone</name>
    <dbReference type="NCBI Taxonomy" id="6105"/>
    <lineage>
        <taxon>Eukaryota</taxon>
        <taxon>Metazoa</taxon>
        <taxon>Cnidaria</taxon>
        <taxon>Anthozoa</taxon>
        <taxon>Hexacorallia</taxon>
        <taxon>Actiniaria</taxon>
        <taxon>Actiniidae</taxon>
        <taxon>Actinia</taxon>
    </lineage>
</organism>
<dbReference type="SMART" id="SM00303">
    <property type="entry name" value="GPS"/>
    <property type="match status" value="1"/>
</dbReference>
<feature type="domain" description="GAIN-B" evidence="23">
    <location>
        <begin position="896"/>
        <end position="1072"/>
    </location>
</feature>
<evidence type="ECO:0000256" key="2">
    <source>
        <dbReference type="ARBA" id="ARBA00004498"/>
    </source>
</evidence>
<keyword evidence="17" id="KW-0675">Receptor</keyword>
<accession>A0A6P8HV16</accession>
<dbReference type="FunFam" id="1.20.1070.10:FF:000058">
    <property type="entry name" value="Adhesion G protein-coupled receptor F5"/>
    <property type="match status" value="1"/>
</dbReference>
<evidence type="ECO:0000259" key="24">
    <source>
        <dbReference type="PROSITE" id="PS50261"/>
    </source>
</evidence>
<reference evidence="26" key="1">
    <citation type="submission" date="2025-08" db="UniProtKB">
        <authorList>
            <consortium name="RefSeq"/>
        </authorList>
    </citation>
    <scope>IDENTIFICATION</scope>
</reference>
<feature type="transmembrane region" description="Helical" evidence="20">
    <location>
        <begin position="1307"/>
        <end position="1330"/>
    </location>
</feature>
<dbReference type="Gene3D" id="2.10.25.10">
    <property type="entry name" value="Laminin"/>
    <property type="match status" value="12"/>
</dbReference>
<evidence type="ECO:0000256" key="16">
    <source>
        <dbReference type="ARBA" id="ARBA00023157"/>
    </source>
</evidence>
<dbReference type="InterPro" id="IPR026823">
    <property type="entry name" value="cEGF"/>
</dbReference>
<feature type="transmembrane region" description="Helical" evidence="20">
    <location>
        <begin position="1230"/>
        <end position="1257"/>
    </location>
</feature>
<dbReference type="SMART" id="SM00179">
    <property type="entry name" value="EGF_CA"/>
    <property type="match status" value="12"/>
</dbReference>
<feature type="transmembrane region" description="Helical" evidence="20">
    <location>
        <begin position="1085"/>
        <end position="1105"/>
    </location>
</feature>
<dbReference type="Gene3D" id="1.20.1070.10">
    <property type="entry name" value="Rhodopsin 7-helix transmembrane proteins"/>
    <property type="match status" value="1"/>
</dbReference>
<feature type="domain" description="G-protein coupled receptors family 2 profile 2" evidence="24">
    <location>
        <begin position="1083"/>
        <end position="1331"/>
    </location>
</feature>
<evidence type="ECO:0000256" key="4">
    <source>
        <dbReference type="ARBA" id="ARBA00006127"/>
    </source>
</evidence>
<dbReference type="GO" id="GO:0005509">
    <property type="term" value="F:calcium ion binding"/>
    <property type="evidence" value="ECO:0007669"/>
    <property type="project" value="InterPro"/>
</dbReference>
<evidence type="ECO:0000256" key="14">
    <source>
        <dbReference type="ARBA" id="ARBA00022989"/>
    </source>
</evidence>
<dbReference type="CDD" id="cd00054">
    <property type="entry name" value="EGF_CA"/>
    <property type="match status" value="6"/>
</dbReference>
<dbReference type="PRINTS" id="PR00249">
    <property type="entry name" value="GPCRSECRETIN"/>
</dbReference>
<dbReference type="PROSITE" id="PS01187">
    <property type="entry name" value="EGF_CA"/>
    <property type="match status" value="3"/>
</dbReference>
<feature type="disulfide bond" evidence="19">
    <location>
        <begin position="649"/>
        <end position="659"/>
    </location>
</feature>
<dbReference type="KEGG" id="aten:116296389"/>
<evidence type="ECO:0000256" key="20">
    <source>
        <dbReference type="SAM" id="Phobius"/>
    </source>
</evidence>
<comment type="similarity">
    <text evidence="5">Belongs to the EGF domain peptide family.</text>
</comment>
<dbReference type="FunFam" id="2.10.25.10:FF:000037">
    <property type="entry name" value="Signal peptide, CUB domain and EGF-like domain-containing 2"/>
    <property type="match status" value="1"/>
</dbReference>
<dbReference type="PROSITE" id="PS50261">
    <property type="entry name" value="G_PROTEIN_RECEP_F2_4"/>
    <property type="match status" value="1"/>
</dbReference>
<keyword evidence="13" id="KW-0677">Repeat</keyword>
<dbReference type="GO" id="GO:0007166">
    <property type="term" value="P:cell surface receptor signaling pathway"/>
    <property type="evidence" value="ECO:0007669"/>
    <property type="project" value="InterPro"/>
</dbReference>
<comment type="similarity">
    <text evidence="4">Belongs to the fibulin family.</text>
</comment>
<comment type="caution">
    <text evidence="19">Lacks conserved residue(s) required for the propagation of feature annotation.</text>
</comment>
<evidence type="ECO:0000256" key="3">
    <source>
        <dbReference type="ARBA" id="ARBA00004651"/>
    </source>
</evidence>
<keyword evidence="16 19" id="KW-1015">Disulfide bond</keyword>
<dbReference type="Pfam" id="PF12662">
    <property type="entry name" value="cEGF"/>
    <property type="match status" value="3"/>
</dbReference>
<keyword evidence="8" id="KW-0964">Secreted</keyword>
<evidence type="ECO:0000256" key="21">
    <source>
        <dbReference type="SAM" id="SignalP"/>
    </source>
</evidence>
<name>A0A6P8HV16_ACTTE</name>
<feature type="domain" description="EGF-like" evidence="22">
    <location>
        <begin position="315"/>
        <end position="353"/>
    </location>
</feature>
<dbReference type="InterPro" id="IPR046338">
    <property type="entry name" value="GAIN_dom_sf"/>
</dbReference>
<dbReference type="SUPFAM" id="SSF81321">
    <property type="entry name" value="Family A G protein-coupled receptor-like"/>
    <property type="match status" value="1"/>
</dbReference>
<dbReference type="InterPro" id="IPR000832">
    <property type="entry name" value="GPCR_2_secretin-like"/>
</dbReference>
<keyword evidence="10" id="KW-0254">Endocytosis</keyword>
<keyword evidence="25" id="KW-1185">Reference proteome</keyword>
<keyword evidence="14 20" id="KW-1133">Transmembrane helix</keyword>
<gene>
    <name evidence="26" type="primary">LOC116296389</name>
</gene>
<proteinExistence type="inferred from homology"/>
<dbReference type="OrthoDB" id="10045365at2759"/>
<dbReference type="RefSeq" id="XP_031560259.1">
    <property type="nucleotide sequence ID" value="XM_031704399.1"/>
</dbReference>
<dbReference type="Proteomes" id="UP000515163">
    <property type="component" value="Unplaced"/>
</dbReference>
<dbReference type="FunFam" id="2.10.25.10:FF:000240">
    <property type="entry name" value="Vitamin K-dependent protein S"/>
    <property type="match status" value="3"/>
</dbReference>
<evidence type="ECO:0000313" key="25">
    <source>
        <dbReference type="Proteomes" id="UP000515163"/>
    </source>
</evidence>
<feature type="disulfide bond" evidence="19">
    <location>
        <begin position="689"/>
        <end position="699"/>
    </location>
</feature>
<keyword evidence="7" id="KW-1003">Cell membrane</keyword>
<evidence type="ECO:0000256" key="12">
    <source>
        <dbReference type="ARBA" id="ARBA00022729"/>
    </source>
</evidence>
<dbReference type="PROSITE" id="PS01186">
    <property type="entry name" value="EGF_2"/>
    <property type="match status" value="6"/>
</dbReference>
<dbReference type="Pfam" id="PF14670">
    <property type="entry name" value="FXa_inhibition"/>
    <property type="match status" value="6"/>
</dbReference>
<dbReference type="InterPro" id="IPR049883">
    <property type="entry name" value="NOTCH1_EGF-like"/>
</dbReference>
<keyword evidence="12 21" id="KW-0732">Signal</keyword>
<feature type="transmembrane region" description="Helical" evidence="20">
    <location>
        <begin position="1126"/>
        <end position="1145"/>
    </location>
</feature>
<feature type="disulfide bond" evidence="19">
    <location>
        <begin position="485"/>
        <end position="495"/>
    </location>
</feature>
<dbReference type="InterPro" id="IPR000742">
    <property type="entry name" value="EGF"/>
</dbReference>
<dbReference type="FunFam" id="2.10.25.10:FF:000005">
    <property type="entry name" value="Fibrillin 2"/>
    <property type="match status" value="1"/>
</dbReference>
<evidence type="ECO:0000256" key="13">
    <source>
        <dbReference type="ARBA" id="ARBA00022737"/>
    </source>
</evidence>
<evidence type="ECO:0000256" key="6">
    <source>
        <dbReference type="ARBA" id="ARBA00007343"/>
    </source>
</evidence>
<feature type="transmembrane region" description="Helical" evidence="20">
    <location>
        <begin position="1278"/>
        <end position="1301"/>
    </location>
</feature>
<comment type="subcellular location">
    <subcellularLocation>
        <location evidence="3">Cell membrane</location>
        <topology evidence="3">Multi-pass membrane protein</topology>
    </subcellularLocation>
    <subcellularLocation>
        <location evidence="1">Membrane</location>
        <topology evidence="1">Single-pass type I membrane protein</topology>
    </subcellularLocation>
    <subcellularLocation>
        <location evidence="2">Secreted</location>
        <location evidence="2">Extracellular space</location>
        <location evidence="2">Extracellular matrix</location>
    </subcellularLocation>
</comment>
<feature type="domain" description="EGF-like" evidence="22">
    <location>
        <begin position="685"/>
        <end position="724"/>
    </location>
</feature>
<dbReference type="Pfam" id="PF01825">
    <property type="entry name" value="GPS"/>
    <property type="match status" value="1"/>
</dbReference>
<dbReference type="SUPFAM" id="SSF57184">
    <property type="entry name" value="Growth factor receptor domain"/>
    <property type="match status" value="4"/>
</dbReference>
<evidence type="ECO:0000256" key="9">
    <source>
        <dbReference type="ARBA" id="ARBA00022536"/>
    </source>
</evidence>
<feature type="domain" description="EGF-like" evidence="22">
    <location>
        <begin position="645"/>
        <end position="684"/>
    </location>
</feature>
<dbReference type="InterPro" id="IPR052235">
    <property type="entry name" value="Nephronectin_domain"/>
</dbReference>
<evidence type="ECO:0000256" key="18">
    <source>
        <dbReference type="ARBA" id="ARBA00023180"/>
    </source>
</evidence>
<keyword evidence="15 20" id="KW-0472">Membrane</keyword>
<feature type="domain" description="EGF-like" evidence="22">
    <location>
        <begin position="481"/>
        <end position="520"/>
    </location>
</feature>
<evidence type="ECO:0000256" key="11">
    <source>
        <dbReference type="ARBA" id="ARBA00022692"/>
    </source>
</evidence>
<dbReference type="GO" id="GO:0004930">
    <property type="term" value="F:G protein-coupled receptor activity"/>
    <property type="evidence" value="ECO:0007669"/>
    <property type="project" value="InterPro"/>
</dbReference>
<feature type="signal peptide" evidence="21">
    <location>
        <begin position="1"/>
        <end position="28"/>
    </location>
</feature>
<dbReference type="PROSITE" id="PS50026">
    <property type="entry name" value="EGF_3"/>
    <property type="match status" value="8"/>
</dbReference>
<dbReference type="InParanoid" id="A0A6P8HV16"/>
<dbReference type="FunFam" id="2.10.25.10:FF:000009">
    <property type="entry name" value="Low-density lipoprotein receptor isoform 1"/>
    <property type="match status" value="2"/>
</dbReference>
<sequence>MRFLCLKLAVKLFCFFCLIKIEVASLQGKDPNNQAALSGCVIFNFESPLQGWLLSGQAFNNQPVFGGNSTAPGHYGNWLIDTNSNATSPCQKSRTVIGGSLKGLMTSPPFQIRASNLTFLIGGGCNASKVRVELLVDNKTLFEETGNCKDSLVRKYWDVKGHQGKVAQIRIVDDSLDDVWGYIAFDDLRFAAECEELQSCSVKQSLCLEGKEMSKGFVCRCQSNQLESLPCENDNCTITNGNCQTFCTTNDCKCQQCTCSSGYTFNASKLACDDINECARNSGGCKHACVNTPGSYRCTCPSGYRLDNDNKGCVDINECDSPNQGGCKNAECANTEGSFNCICKDGYKKESSDPLRCNDIDECAEYQPCDSSQQCVNVPGSFRCDCPAGLHWSSTKCVDTNECATSNGGCEQECVNMEASYHCSCRAGYKLNPDGKTCQDKNDCETNNGGCQQTCRKINGSLECDCEIGYHLSNDNVTCLDVNECEIDSKCTHICNNTVGGYSCSCHHGYQLQPDNVTCLDIDECLLDKGNCSQLCVNTNGSYSCSCYQGYRLSNDGLTCEGVKECQISNDCEQICTNTNGSHKCSCLPGYELEKDNKKCRDIDECSTNPKELCEYACVNSPGSYECACPAGLFLNPDNRTCSSDIDECKSNNKCQHKCTNLTGSYSCSCFEGFALKPDNHSCEDINECLQDNICGYKCSNTRGGYQCLCPKGFKLTDDRRTCADIDECQVEGTCEENCTNLVGSYQCFCSKGKALQSDGKSCEVPAVLDKALDTAKNEIKDASSTTDLVEITKALSDSLTETKKISSKELKDTVQVLDQLQSKVIKENINSSVVYAKLLLTNYMKIVSNVLQPDNKESWQNISGKSSGVASLPAKVEKMSKAIFKLVQNKNMTALNVTVNNENIDLQFEVAKRKDFQGLAYSGKTTRVELGKSLVHDDSRNNQDDFVGVTIVVYKNLDVHMAANGVPAQMVTDGEPVVNSDVISVKVINVNQEYLATLQDPVTLHFSHKKWSNAQPYCNFINDTAASLISNDNMLWASEGCWVNSSHGNVTVCQCNHTTSYGLLMDVHQVYDNLHNTHKEALRYISLIGCSISIIFCFLTVLALTLAMRRPLEKKARFETFKLHINLVIAIGFAQIWFVVGSFLVDVELVACRVVSVFTHYFLTASFCWMLAEGINVYNKIVKVFSTKKYGKFYFTLGWGVPLVLVIVTSAAVFNKYGPQNICWLQEEVIWVFAVPVLVIIVANFFVLLSVVYVLLRKTMAFTSLPNKAKESPKVKRTFKVTVVLLPLLGLTWVFGFLAIDENFIVFHYLFAIINSLQGFFIFVAHCWINDSIRAALLEKLPSFPDKYKGGTTSAEGSQKGTTVDSATFDTLTQSVPMPVHITMSTVQLLNLGKNADCKTSSEAVNDCMDMEEDNQLPGLAQ</sequence>
<dbReference type="GeneID" id="116296389"/>
<dbReference type="Pfam" id="PF16489">
    <property type="entry name" value="GAIN"/>
    <property type="match status" value="1"/>
</dbReference>
<dbReference type="InterPro" id="IPR032471">
    <property type="entry name" value="AGRL2-4_GAIN_subdom_A"/>
</dbReference>
<protein>
    <submittedName>
        <fullName evidence="26">Adhesion G protein-coupled receptor E1-like</fullName>
    </submittedName>
</protein>
<feature type="domain" description="EGF-like" evidence="22">
    <location>
        <begin position="521"/>
        <end position="561"/>
    </location>
</feature>
<dbReference type="InterPro" id="IPR000152">
    <property type="entry name" value="EGF-type_Asp/Asn_hydroxyl_site"/>
</dbReference>
<feature type="domain" description="EGF-like" evidence="22">
    <location>
        <begin position="274"/>
        <end position="310"/>
    </location>
</feature>
<dbReference type="GO" id="GO:0006897">
    <property type="term" value="P:endocytosis"/>
    <property type="evidence" value="ECO:0007669"/>
    <property type="project" value="UniProtKB-KW"/>
</dbReference>
<dbReference type="InterPro" id="IPR001881">
    <property type="entry name" value="EGF-like_Ca-bd_dom"/>
</dbReference>
<dbReference type="PROSITE" id="PS00010">
    <property type="entry name" value="ASX_HYDROXYL"/>
    <property type="match status" value="10"/>
</dbReference>
<dbReference type="InterPro" id="IPR009030">
    <property type="entry name" value="Growth_fac_rcpt_cys_sf"/>
</dbReference>
<keyword evidence="11 20" id="KW-0812">Transmembrane</keyword>
<feature type="domain" description="EGF-like" evidence="22">
    <location>
        <begin position="359"/>
        <end position="398"/>
    </location>
</feature>
<evidence type="ECO:0000256" key="1">
    <source>
        <dbReference type="ARBA" id="ARBA00004479"/>
    </source>
</evidence>
<evidence type="ECO:0000259" key="22">
    <source>
        <dbReference type="PROSITE" id="PS50026"/>
    </source>
</evidence>
<dbReference type="PANTHER" id="PTHR24050:SF27">
    <property type="entry name" value="FIBRILLIN-1"/>
    <property type="match status" value="1"/>
</dbReference>
<dbReference type="Pfam" id="PF07645">
    <property type="entry name" value="EGF_CA"/>
    <property type="match status" value="2"/>
</dbReference>
<dbReference type="PROSITE" id="PS50221">
    <property type="entry name" value="GAIN_B"/>
    <property type="match status" value="1"/>
</dbReference>
<feature type="transmembrane region" description="Helical" evidence="20">
    <location>
        <begin position="1194"/>
        <end position="1215"/>
    </location>
</feature>
<evidence type="ECO:0000256" key="7">
    <source>
        <dbReference type="ARBA" id="ARBA00022475"/>
    </source>
</evidence>
<dbReference type="InterPro" id="IPR057244">
    <property type="entry name" value="GAIN_B"/>
</dbReference>
<evidence type="ECO:0000256" key="10">
    <source>
        <dbReference type="ARBA" id="ARBA00022583"/>
    </source>
</evidence>